<keyword evidence="4 12" id="KW-0808">Transferase</keyword>
<keyword evidence="10 12" id="KW-0630">Potassium</keyword>
<comment type="subunit">
    <text evidence="12">Homodimer.</text>
</comment>
<sequence length="357" mass="38495">MVVPNITIIGSLNTDLITRTSRIPAAGETLISSSYDTGCGGKGANQAVACARLSRAKDSRVEEAGCTVNMIGAVGDDMFGRDLINGLVSNGIGVDEVRVKAGEKSGVAVIIVEEESGENRILMSPNANYALRPSDFERLPDPLPDLIILQLEIPLVTVLHILKIAREKDVEVLLNPAPAVKLPREAYSAVHHLVVNETEASIITSTTAQQHSWALWGDHMERLIDLGIRHVLITLGAEGVIYIDTEVQRVLRVLGEKVTVVDSTGAGDTFVGAYAGMLARSGKEFRDFHTMMHVVACANRAAAKTVQKGGVQSAIPWRNEVSLENILASAGSGISFDEWKQGVDPAIRQWTDRTKKE</sequence>
<keyword evidence="15" id="KW-1185">Reference proteome</keyword>
<dbReference type="GO" id="GO:0046872">
    <property type="term" value="F:metal ion binding"/>
    <property type="evidence" value="ECO:0007669"/>
    <property type="project" value="UniProtKB-KW"/>
</dbReference>
<dbReference type="UniPathway" id="UPA00916">
    <property type="reaction ID" value="UER00889"/>
</dbReference>
<name>A0A8H3I8R4_9LECA</name>
<evidence type="ECO:0000259" key="13">
    <source>
        <dbReference type="Pfam" id="PF00294"/>
    </source>
</evidence>
<dbReference type="InterPro" id="IPR011611">
    <property type="entry name" value="PfkB_dom"/>
</dbReference>
<keyword evidence="6 12" id="KW-0547">Nucleotide-binding</keyword>
<evidence type="ECO:0000256" key="2">
    <source>
        <dbReference type="ARBA" id="ARBA00012035"/>
    </source>
</evidence>
<dbReference type="Pfam" id="PF00294">
    <property type="entry name" value="PfkB"/>
    <property type="match status" value="1"/>
</dbReference>
<feature type="binding site" evidence="12">
    <location>
        <begin position="41"/>
        <end position="45"/>
    </location>
    <ligand>
        <name>substrate</name>
    </ligand>
</feature>
<evidence type="ECO:0000256" key="11">
    <source>
        <dbReference type="ARBA" id="ARBA00023277"/>
    </source>
</evidence>
<feature type="binding site" evidence="12">
    <location>
        <begin position="13"/>
        <end position="15"/>
    </location>
    <ligand>
        <name>substrate</name>
    </ligand>
</feature>
<gene>
    <name evidence="14" type="ORF">ALECFALPRED_007417</name>
</gene>
<dbReference type="AlphaFoldDB" id="A0A8H3I8R4"/>
<comment type="catalytic activity">
    <reaction evidence="12">
        <text>D-ribose + ATP = D-ribose 5-phosphate + ADP + H(+)</text>
        <dbReference type="Rhea" id="RHEA:13697"/>
        <dbReference type="ChEBI" id="CHEBI:15378"/>
        <dbReference type="ChEBI" id="CHEBI:30616"/>
        <dbReference type="ChEBI" id="CHEBI:47013"/>
        <dbReference type="ChEBI" id="CHEBI:78346"/>
        <dbReference type="ChEBI" id="CHEBI:456216"/>
        <dbReference type="EC" id="2.7.1.15"/>
    </reaction>
</comment>
<evidence type="ECO:0000256" key="10">
    <source>
        <dbReference type="ARBA" id="ARBA00022958"/>
    </source>
</evidence>
<comment type="similarity">
    <text evidence="12">Belongs to the carbohydrate kinase PfkB family. Ribokinase subfamily.</text>
</comment>
<dbReference type="PRINTS" id="PR00990">
    <property type="entry name" value="RIBOKINASE"/>
</dbReference>
<feature type="domain" description="Carbohydrate kinase PfkB" evidence="13">
    <location>
        <begin position="5"/>
        <end position="317"/>
    </location>
</feature>
<dbReference type="InterPro" id="IPR002139">
    <property type="entry name" value="Ribo/fructo_kinase"/>
</dbReference>
<dbReference type="GO" id="GO:0005634">
    <property type="term" value="C:nucleus"/>
    <property type="evidence" value="ECO:0007669"/>
    <property type="project" value="UniProtKB-SubCell"/>
</dbReference>
<comment type="similarity">
    <text evidence="1">Belongs to the carbohydrate kinase pfkB family.</text>
</comment>
<dbReference type="Proteomes" id="UP000664203">
    <property type="component" value="Unassembled WGS sequence"/>
</dbReference>
<dbReference type="EMBL" id="CAJPDR010000049">
    <property type="protein sequence ID" value="CAF9911635.1"/>
    <property type="molecule type" value="Genomic_DNA"/>
</dbReference>
<evidence type="ECO:0000256" key="12">
    <source>
        <dbReference type="HAMAP-Rule" id="MF_03215"/>
    </source>
</evidence>
<dbReference type="GO" id="GO:0004747">
    <property type="term" value="F:ribokinase activity"/>
    <property type="evidence" value="ECO:0007669"/>
    <property type="project" value="UniProtKB-UniRule"/>
</dbReference>
<dbReference type="SUPFAM" id="SSF53613">
    <property type="entry name" value="Ribokinase-like"/>
    <property type="match status" value="1"/>
</dbReference>
<feature type="binding site" evidence="12">
    <location>
        <position position="305"/>
    </location>
    <ligand>
        <name>K(+)</name>
        <dbReference type="ChEBI" id="CHEBI:29103"/>
    </ligand>
</feature>
<feature type="binding site" evidence="12">
    <location>
        <begin position="267"/>
        <end position="268"/>
    </location>
    <ligand>
        <name>ATP</name>
        <dbReference type="ChEBI" id="CHEBI:30616"/>
    </ligand>
</feature>
<keyword evidence="7 12" id="KW-0418">Kinase</keyword>
<evidence type="ECO:0000256" key="9">
    <source>
        <dbReference type="ARBA" id="ARBA00022842"/>
    </source>
</evidence>
<keyword evidence="9 12" id="KW-0460">Magnesium</keyword>
<dbReference type="InterPro" id="IPR029056">
    <property type="entry name" value="Ribokinase-like"/>
</dbReference>
<evidence type="ECO:0000256" key="4">
    <source>
        <dbReference type="ARBA" id="ARBA00022679"/>
    </source>
</evidence>
<dbReference type="HAMAP" id="MF_01987">
    <property type="entry name" value="Ribokinase"/>
    <property type="match status" value="1"/>
</dbReference>
<dbReference type="PANTHER" id="PTHR10584">
    <property type="entry name" value="SUGAR KINASE"/>
    <property type="match status" value="1"/>
</dbReference>
<comment type="cofactor">
    <cofactor evidence="12">
        <name>Mg(2+)</name>
        <dbReference type="ChEBI" id="CHEBI:18420"/>
    </cofactor>
    <text evidence="12">Requires a divalent cation, most likely magnesium in vivo, as an electrophilic catalyst to aid phosphoryl group transfer. It is the chelate of the metal and the nucleotide that is the actual substrate.</text>
</comment>
<feature type="binding site" evidence="12">
    <location>
        <position position="152"/>
    </location>
    <ligand>
        <name>substrate</name>
    </ligand>
</feature>
<feature type="binding site" evidence="12">
    <location>
        <position position="262"/>
    </location>
    <ligand>
        <name>K(+)</name>
        <dbReference type="ChEBI" id="CHEBI:29103"/>
    </ligand>
</feature>
<accession>A0A8H3I8R4</accession>
<feature type="active site" description="Proton acceptor" evidence="12">
    <location>
        <position position="268"/>
    </location>
</feature>
<comment type="activity regulation">
    <text evidence="12">Activated by a monovalent cation that binds near, but not in, the active site. The most likely occupant of the site in vivo is potassium. Ion binding induces a conformational change that may alter substrate affinity.</text>
</comment>
<dbReference type="CDD" id="cd01174">
    <property type="entry name" value="ribokinase"/>
    <property type="match status" value="1"/>
</dbReference>
<organism evidence="14 15">
    <name type="scientific">Alectoria fallacina</name>
    <dbReference type="NCBI Taxonomy" id="1903189"/>
    <lineage>
        <taxon>Eukaryota</taxon>
        <taxon>Fungi</taxon>
        <taxon>Dikarya</taxon>
        <taxon>Ascomycota</taxon>
        <taxon>Pezizomycotina</taxon>
        <taxon>Lecanoromycetes</taxon>
        <taxon>OSLEUM clade</taxon>
        <taxon>Lecanoromycetidae</taxon>
        <taxon>Lecanorales</taxon>
        <taxon>Lecanorineae</taxon>
        <taxon>Parmeliaceae</taxon>
        <taxon>Alectoria</taxon>
    </lineage>
</organism>
<feature type="binding site" evidence="12">
    <location>
        <position position="308"/>
    </location>
    <ligand>
        <name>K(+)</name>
        <dbReference type="ChEBI" id="CHEBI:29103"/>
    </ligand>
</feature>
<feature type="binding site" evidence="12">
    <location>
        <begin position="234"/>
        <end position="239"/>
    </location>
    <ligand>
        <name>ATP</name>
        <dbReference type="ChEBI" id="CHEBI:30616"/>
    </ligand>
</feature>
<dbReference type="Gene3D" id="3.40.1190.20">
    <property type="match status" value="1"/>
</dbReference>
<dbReference type="OrthoDB" id="415590at2759"/>
<comment type="function">
    <text evidence="12">Catalyzes the phosphorylation of ribose at O-5 in a reaction requiring ATP and magnesium. The resulting D-ribose-5-phosphate can then be used either for sythesis of nucleotides, histidine, and tryptophan, or as a component of the pentose phosphate pathway.</text>
</comment>
<feature type="binding site" evidence="12">
    <location>
        <position position="310"/>
    </location>
    <ligand>
        <name>K(+)</name>
        <dbReference type="ChEBI" id="CHEBI:29103"/>
    </ligand>
</feature>
<dbReference type="InterPro" id="IPR011877">
    <property type="entry name" value="Ribokinase"/>
</dbReference>
<dbReference type="GO" id="GO:0005737">
    <property type="term" value="C:cytoplasm"/>
    <property type="evidence" value="ECO:0007669"/>
    <property type="project" value="UniProtKB-SubCell"/>
</dbReference>
<dbReference type="PROSITE" id="PS00584">
    <property type="entry name" value="PFKB_KINASES_2"/>
    <property type="match status" value="1"/>
</dbReference>
<feature type="binding site" evidence="12">
    <location>
        <position position="264"/>
    </location>
    <ligand>
        <name>K(+)</name>
        <dbReference type="ChEBI" id="CHEBI:29103"/>
    </ligand>
</feature>
<keyword evidence="12" id="KW-0963">Cytoplasm</keyword>
<evidence type="ECO:0000256" key="3">
    <source>
        <dbReference type="ARBA" id="ARBA00016943"/>
    </source>
</evidence>
<dbReference type="GO" id="GO:0019303">
    <property type="term" value="P:D-ribose catabolic process"/>
    <property type="evidence" value="ECO:0007669"/>
    <property type="project" value="UniProtKB-UniRule"/>
</dbReference>
<protein>
    <recommendedName>
        <fullName evidence="3 12">Ribokinase</fullName>
        <shortName evidence="12">RK</shortName>
        <ecNumber evidence="2 12">2.7.1.15</ecNumber>
    </recommendedName>
</protein>
<dbReference type="InterPro" id="IPR002173">
    <property type="entry name" value="Carboh/pur_kinase_PfkB_CS"/>
</dbReference>
<proteinExistence type="inferred from homology"/>
<evidence type="ECO:0000256" key="1">
    <source>
        <dbReference type="ARBA" id="ARBA00005380"/>
    </source>
</evidence>
<dbReference type="GO" id="GO:0005524">
    <property type="term" value="F:ATP binding"/>
    <property type="evidence" value="ECO:0007669"/>
    <property type="project" value="UniProtKB-UniRule"/>
</dbReference>
<reference evidence="14" key="1">
    <citation type="submission" date="2021-03" db="EMBL/GenBank/DDBJ databases">
        <authorList>
            <person name="Tagirdzhanova G."/>
        </authorList>
    </citation>
    <scope>NUCLEOTIDE SEQUENCE</scope>
</reference>
<feature type="binding site" evidence="12">
    <location>
        <position position="299"/>
    </location>
    <ligand>
        <name>ATP</name>
        <dbReference type="ChEBI" id="CHEBI:30616"/>
    </ligand>
</feature>
<keyword evidence="12" id="KW-0539">Nucleus</keyword>
<dbReference type="EC" id="2.7.1.15" evidence="2 12"/>
<evidence type="ECO:0000313" key="14">
    <source>
        <dbReference type="EMBL" id="CAF9911635.1"/>
    </source>
</evidence>
<evidence type="ECO:0000256" key="7">
    <source>
        <dbReference type="ARBA" id="ARBA00022777"/>
    </source>
</evidence>
<comment type="caution">
    <text evidence="14">The sequence shown here is derived from an EMBL/GenBank/DDBJ whole genome shotgun (WGS) entry which is preliminary data.</text>
</comment>
<evidence type="ECO:0000256" key="5">
    <source>
        <dbReference type="ARBA" id="ARBA00022723"/>
    </source>
</evidence>
<comment type="pathway">
    <text evidence="12">Carbohydrate metabolism; D-ribose degradation; D-ribose 5-phosphate from beta-D-ribopyranose: step 2/2.</text>
</comment>
<keyword evidence="11 12" id="KW-0119">Carbohydrate metabolism</keyword>
<comment type="subcellular location">
    <subcellularLocation>
        <location evidence="12">Cytoplasm</location>
    </subcellularLocation>
    <subcellularLocation>
        <location evidence="12">Nucleus</location>
    </subcellularLocation>
</comment>
<keyword evidence="8 12" id="KW-0067">ATP-binding</keyword>
<evidence type="ECO:0000313" key="15">
    <source>
        <dbReference type="Proteomes" id="UP000664203"/>
    </source>
</evidence>
<evidence type="ECO:0000256" key="8">
    <source>
        <dbReference type="ARBA" id="ARBA00022840"/>
    </source>
</evidence>
<feature type="binding site" evidence="12">
    <location>
        <position position="196"/>
    </location>
    <ligand>
        <name>ATP</name>
        <dbReference type="ChEBI" id="CHEBI:30616"/>
    </ligand>
</feature>
<feature type="binding site" evidence="12">
    <location>
        <position position="268"/>
    </location>
    <ligand>
        <name>substrate</name>
    </ligand>
</feature>
<comment type="caution">
    <text evidence="12">Lacks conserved residue(s) required for the propagation of feature annotation.</text>
</comment>
<keyword evidence="5 12" id="KW-0479">Metal-binding</keyword>
<dbReference type="PANTHER" id="PTHR10584:SF166">
    <property type="entry name" value="RIBOKINASE"/>
    <property type="match status" value="1"/>
</dbReference>
<evidence type="ECO:0000256" key="6">
    <source>
        <dbReference type="ARBA" id="ARBA00022741"/>
    </source>
</evidence>